<dbReference type="EMBL" id="VNHO01000023">
    <property type="protein sequence ID" value="TYP51332.1"/>
    <property type="molecule type" value="Genomic_DNA"/>
</dbReference>
<evidence type="ECO:0000313" key="9">
    <source>
        <dbReference type="EMBL" id="TYP51332.1"/>
    </source>
</evidence>
<evidence type="ECO:0000256" key="6">
    <source>
        <dbReference type="HAMAP-Rule" id="MF_01515"/>
    </source>
</evidence>
<comment type="subcellular location">
    <subcellularLocation>
        <location evidence="1 6">Cell membrane</location>
        <topology evidence="1 6">Multi-pass membrane protein</topology>
    </subcellularLocation>
</comment>
<dbReference type="OrthoDB" id="48231at2"/>
<dbReference type="Proteomes" id="UP000322294">
    <property type="component" value="Unassembled WGS sequence"/>
</dbReference>
<dbReference type="Pfam" id="PF10035">
    <property type="entry name" value="DUF2179"/>
    <property type="match status" value="1"/>
</dbReference>
<organism evidence="9 10">
    <name type="scientific">Thermosediminibacter litoriperuensis</name>
    <dbReference type="NCBI Taxonomy" id="291989"/>
    <lineage>
        <taxon>Bacteria</taxon>
        <taxon>Bacillati</taxon>
        <taxon>Bacillota</taxon>
        <taxon>Clostridia</taxon>
        <taxon>Thermosediminibacterales</taxon>
        <taxon>Thermosediminibacteraceae</taxon>
        <taxon>Thermosediminibacter</taxon>
    </lineage>
</organism>
<accession>A0A5S5AK71</accession>
<dbReference type="InterPro" id="IPR019264">
    <property type="entry name" value="DUF2179"/>
</dbReference>
<comment type="caution">
    <text evidence="9">The sequence shown here is derived from an EMBL/GenBank/DDBJ whole genome shotgun (WGS) entry which is preliminary data.</text>
</comment>
<feature type="domain" description="DUF5698" evidence="8">
    <location>
        <begin position="22"/>
        <end position="78"/>
    </location>
</feature>
<proteinExistence type="inferred from homology"/>
<evidence type="ECO:0000256" key="2">
    <source>
        <dbReference type="ARBA" id="ARBA00022475"/>
    </source>
</evidence>
<dbReference type="PANTHER" id="PTHR40060">
    <property type="entry name" value="UPF0316 PROTEIN YEBE"/>
    <property type="match status" value="1"/>
</dbReference>
<protein>
    <recommendedName>
        <fullName evidence="6">UPF0316 protein LZ11_01935</fullName>
    </recommendedName>
</protein>
<dbReference type="CDD" id="cd16381">
    <property type="entry name" value="YitT_C_like_1"/>
    <property type="match status" value="1"/>
</dbReference>
<name>A0A5S5AK71_9FIRM</name>
<keyword evidence="3 6" id="KW-0812">Transmembrane</keyword>
<keyword evidence="5 6" id="KW-0472">Membrane</keyword>
<evidence type="ECO:0000313" key="10">
    <source>
        <dbReference type="Proteomes" id="UP000322294"/>
    </source>
</evidence>
<gene>
    <name evidence="9" type="ORF">LZ11_01935</name>
</gene>
<dbReference type="PANTHER" id="PTHR40060:SF1">
    <property type="entry name" value="UPF0316 PROTEIN YEBE"/>
    <property type="match status" value="1"/>
</dbReference>
<dbReference type="AlphaFoldDB" id="A0A5S5AK71"/>
<evidence type="ECO:0000256" key="1">
    <source>
        <dbReference type="ARBA" id="ARBA00004651"/>
    </source>
</evidence>
<evidence type="ECO:0000256" key="5">
    <source>
        <dbReference type="ARBA" id="ARBA00023136"/>
    </source>
</evidence>
<keyword evidence="2 6" id="KW-1003">Cell membrane</keyword>
<reference evidence="9 10" key="1">
    <citation type="submission" date="2019-07" db="EMBL/GenBank/DDBJ databases">
        <title>Genomic Encyclopedia of Type Strains, Phase I: the one thousand microbial genomes (KMG-I) project.</title>
        <authorList>
            <person name="Kyrpides N."/>
        </authorList>
    </citation>
    <scope>NUCLEOTIDE SEQUENCE [LARGE SCALE GENOMIC DNA]</scope>
    <source>
        <strain evidence="9 10">DSM 16647</strain>
    </source>
</reference>
<feature type="domain" description="DUF2179" evidence="7">
    <location>
        <begin position="110"/>
        <end position="162"/>
    </location>
</feature>
<keyword evidence="4 6" id="KW-1133">Transmembrane helix</keyword>
<dbReference type="InterPro" id="IPR022930">
    <property type="entry name" value="UPF0316"/>
</dbReference>
<keyword evidence="10" id="KW-1185">Reference proteome</keyword>
<evidence type="ECO:0000259" key="8">
    <source>
        <dbReference type="Pfam" id="PF18955"/>
    </source>
</evidence>
<dbReference type="InterPro" id="IPR044035">
    <property type="entry name" value="DUF5698"/>
</dbReference>
<sequence length="169" mass="18530">MTPLLGYLFIFSARVCDVSLSTVRTLMVVRGHRIQAAIIGFFEVIIYITALSQVVGKLGDPLNLLAYALGFATGNYAGSLLEEKLALGLTTVQVITQDPELSEKLRNRGFGVTMLQGMGKEGTRHVLVIYLARKSLPDLIDLIEREDESAFITVMDTKSAKGGYFKQAK</sequence>
<evidence type="ECO:0000256" key="4">
    <source>
        <dbReference type="ARBA" id="ARBA00022989"/>
    </source>
</evidence>
<evidence type="ECO:0000256" key="3">
    <source>
        <dbReference type="ARBA" id="ARBA00022692"/>
    </source>
</evidence>
<evidence type="ECO:0000259" key="7">
    <source>
        <dbReference type="Pfam" id="PF10035"/>
    </source>
</evidence>
<dbReference type="HAMAP" id="MF_01515">
    <property type="entry name" value="UPF0316"/>
    <property type="match status" value="1"/>
</dbReference>
<dbReference type="Pfam" id="PF18955">
    <property type="entry name" value="DUF5698"/>
    <property type="match status" value="1"/>
</dbReference>
<dbReference type="RefSeq" id="WP_148867634.1">
    <property type="nucleotide sequence ID" value="NZ_VNHO01000023.1"/>
</dbReference>
<dbReference type="GO" id="GO:0005886">
    <property type="term" value="C:plasma membrane"/>
    <property type="evidence" value="ECO:0007669"/>
    <property type="project" value="UniProtKB-SubCell"/>
</dbReference>
<comment type="similarity">
    <text evidence="6">Belongs to the UPF0316 family.</text>
</comment>